<protein>
    <submittedName>
        <fullName evidence="1">Uncharacterized protein</fullName>
    </submittedName>
</protein>
<sequence>MLGEDLVIYYNDSIDSDNLAAALALFKPNVRVLWILEPRQHFPSIENPFKTLLNGDIKPQDIGFIKDLTKDDRKILEMAVKPKYGSNGDANLHAQLSTGPGNLPFRVV</sequence>
<gene>
    <name evidence="1" type="ORF">FANTH_13687</name>
</gene>
<evidence type="ECO:0000313" key="1">
    <source>
        <dbReference type="EMBL" id="KAF5230795.1"/>
    </source>
</evidence>
<proteinExistence type="predicted"/>
<dbReference type="Proteomes" id="UP000573603">
    <property type="component" value="Unassembled WGS sequence"/>
</dbReference>
<dbReference type="EMBL" id="JABEVY010000505">
    <property type="protein sequence ID" value="KAF5230795.1"/>
    <property type="molecule type" value="Genomic_DNA"/>
</dbReference>
<organism evidence="1 2">
    <name type="scientific">Fusarium anthophilum</name>
    <dbReference type="NCBI Taxonomy" id="48485"/>
    <lineage>
        <taxon>Eukaryota</taxon>
        <taxon>Fungi</taxon>
        <taxon>Dikarya</taxon>
        <taxon>Ascomycota</taxon>
        <taxon>Pezizomycotina</taxon>
        <taxon>Sordariomycetes</taxon>
        <taxon>Hypocreomycetidae</taxon>
        <taxon>Hypocreales</taxon>
        <taxon>Nectriaceae</taxon>
        <taxon>Fusarium</taxon>
        <taxon>Fusarium fujikuroi species complex</taxon>
    </lineage>
</organism>
<reference evidence="1 2" key="1">
    <citation type="journal article" date="2020" name="BMC Genomics">
        <title>Correction to: Identification and distribution of gene clusters required for synthesis of sphingolipid metabolism inhibitors in diverse species of the filamentous fungus Fusarium.</title>
        <authorList>
            <person name="Kim H.S."/>
            <person name="Lohmar J.M."/>
            <person name="Busman M."/>
            <person name="Brown D.W."/>
            <person name="Naumann T.A."/>
            <person name="Divon H.H."/>
            <person name="Lysoe E."/>
            <person name="Uhlig S."/>
            <person name="Proctor R.H."/>
        </authorList>
    </citation>
    <scope>NUCLEOTIDE SEQUENCE [LARGE SCALE GENOMIC DNA]</scope>
    <source>
        <strain evidence="1 2">NRRL 25214</strain>
    </source>
</reference>
<name>A0A8H5DPC0_9HYPO</name>
<dbReference type="AlphaFoldDB" id="A0A8H5DPC0"/>
<accession>A0A8H5DPC0</accession>
<keyword evidence="2" id="KW-1185">Reference proteome</keyword>
<comment type="caution">
    <text evidence="1">The sequence shown here is derived from an EMBL/GenBank/DDBJ whole genome shotgun (WGS) entry which is preliminary data.</text>
</comment>
<evidence type="ECO:0000313" key="2">
    <source>
        <dbReference type="Proteomes" id="UP000573603"/>
    </source>
</evidence>